<keyword evidence="3" id="KW-1185">Reference proteome</keyword>
<feature type="compositionally biased region" description="Acidic residues" evidence="1">
    <location>
        <begin position="141"/>
        <end position="161"/>
    </location>
</feature>
<reference evidence="2" key="1">
    <citation type="submission" date="2021-02" db="EMBL/GenBank/DDBJ databases">
        <authorList>
            <person name="Nowell W R."/>
        </authorList>
    </citation>
    <scope>NUCLEOTIDE SEQUENCE</scope>
</reference>
<dbReference type="Proteomes" id="UP000663866">
    <property type="component" value="Unassembled WGS sequence"/>
</dbReference>
<comment type="caution">
    <text evidence="2">The sequence shown here is derived from an EMBL/GenBank/DDBJ whole genome shotgun (WGS) entry which is preliminary data.</text>
</comment>
<evidence type="ECO:0000313" key="2">
    <source>
        <dbReference type="EMBL" id="CAF4359009.1"/>
    </source>
</evidence>
<feature type="region of interest" description="Disordered" evidence="1">
    <location>
        <begin position="140"/>
        <end position="181"/>
    </location>
</feature>
<name>A0A820LKY2_9BILA</name>
<dbReference type="AlphaFoldDB" id="A0A820LKY2"/>
<evidence type="ECO:0000256" key="1">
    <source>
        <dbReference type="SAM" id="MobiDB-lite"/>
    </source>
</evidence>
<organism evidence="2 3">
    <name type="scientific">Rotaria magnacalcarata</name>
    <dbReference type="NCBI Taxonomy" id="392030"/>
    <lineage>
        <taxon>Eukaryota</taxon>
        <taxon>Metazoa</taxon>
        <taxon>Spiralia</taxon>
        <taxon>Gnathifera</taxon>
        <taxon>Rotifera</taxon>
        <taxon>Eurotatoria</taxon>
        <taxon>Bdelloidea</taxon>
        <taxon>Philodinida</taxon>
        <taxon>Philodinidae</taxon>
        <taxon>Rotaria</taxon>
    </lineage>
</organism>
<dbReference type="EMBL" id="CAJOBG010031758">
    <property type="protein sequence ID" value="CAF4359009.1"/>
    <property type="molecule type" value="Genomic_DNA"/>
</dbReference>
<gene>
    <name evidence="2" type="ORF">OVN521_LOCUS33130</name>
</gene>
<accession>A0A820LKY2</accession>
<sequence>MGVTSTSVESPFAVAVAKAIFQWRDDNNLPTDGNVDLPMRRCSRDDRYETVYPGDKLPEKRKSKRVLEVDADIHMNAQTPPHKKERREILVQARRCDSPDNQEAESLQIQKMLLEFMAKMEYNNRITDQKIQALTLKFDEQEQIEDEEEEKETSAEEEEDWLQPPTRPSEMLQVSQPVETDPDCQVQDEILDESFWASKDFELEKGLEFGEIRPLEHGQKGQDYVHKERPIIGAYNTSAG</sequence>
<protein>
    <submittedName>
        <fullName evidence="2">Uncharacterized protein</fullName>
    </submittedName>
</protein>
<evidence type="ECO:0000313" key="3">
    <source>
        <dbReference type="Proteomes" id="UP000663866"/>
    </source>
</evidence>
<feature type="non-terminal residue" evidence="2">
    <location>
        <position position="1"/>
    </location>
</feature>
<proteinExistence type="predicted"/>